<dbReference type="PROSITE" id="PS51318">
    <property type="entry name" value="TAT"/>
    <property type="match status" value="1"/>
</dbReference>
<evidence type="ECO:0000256" key="2">
    <source>
        <dbReference type="ARBA" id="ARBA00005695"/>
    </source>
</evidence>
<dbReference type="InterPro" id="IPR019546">
    <property type="entry name" value="TAT_signal_bac_arc"/>
</dbReference>
<keyword evidence="4" id="KW-0732">Signal</keyword>
<accession>A0ABT5YHH8</accession>
<dbReference type="NCBIfam" id="TIGR01409">
    <property type="entry name" value="TAT_signal_seq"/>
    <property type="match status" value="1"/>
</dbReference>
<evidence type="ECO:0000256" key="1">
    <source>
        <dbReference type="ARBA" id="ARBA00004418"/>
    </source>
</evidence>
<dbReference type="EMBL" id="JARHUD010000001">
    <property type="protein sequence ID" value="MDF2094397.1"/>
    <property type="molecule type" value="Genomic_DNA"/>
</dbReference>
<dbReference type="InterPro" id="IPR039424">
    <property type="entry name" value="SBP_5"/>
</dbReference>
<dbReference type="InterPro" id="IPR006311">
    <property type="entry name" value="TAT_signal"/>
</dbReference>
<evidence type="ECO:0000256" key="3">
    <source>
        <dbReference type="ARBA" id="ARBA00022448"/>
    </source>
</evidence>
<dbReference type="Gene3D" id="3.40.190.10">
    <property type="entry name" value="Periplasmic binding protein-like II"/>
    <property type="match status" value="1"/>
</dbReference>
<comment type="subcellular location">
    <subcellularLocation>
        <location evidence="1">Periplasm</location>
    </subcellularLocation>
</comment>
<keyword evidence="7" id="KW-1185">Reference proteome</keyword>
<dbReference type="CDD" id="cd08503">
    <property type="entry name" value="PBP2_NikA_DppA_OppA_like_17"/>
    <property type="match status" value="1"/>
</dbReference>
<dbReference type="InterPro" id="IPR000914">
    <property type="entry name" value="SBP_5_dom"/>
</dbReference>
<name>A0ABT5YHH8_9PROT</name>
<gene>
    <name evidence="6" type="ORF">P2G67_00235</name>
</gene>
<dbReference type="Pfam" id="PF00496">
    <property type="entry name" value="SBP_bac_5"/>
    <property type="match status" value="1"/>
</dbReference>
<dbReference type="SUPFAM" id="SSF53850">
    <property type="entry name" value="Periplasmic binding protein-like II"/>
    <property type="match status" value="1"/>
</dbReference>
<feature type="domain" description="Solute-binding protein family 5" evidence="5">
    <location>
        <begin position="97"/>
        <end position="441"/>
    </location>
</feature>
<keyword evidence="3" id="KW-0813">Transport</keyword>
<organism evidence="6 7">
    <name type="scientific">Aquibaculum arenosum</name>
    <dbReference type="NCBI Taxonomy" id="3032591"/>
    <lineage>
        <taxon>Bacteria</taxon>
        <taxon>Pseudomonadati</taxon>
        <taxon>Pseudomonadota</taxon>
        <taxon>Alphaproteobacteria</taxon>
        <taxon>Rhodospirillales</taxon>
        <taxon>Rhodovibrionaceae</taxon>
        <taxon>Aquibaculum</taxon>
    </lineage>
</organism>
<dbReference type="PANTHER" id="PTHR30290">
    <property type="entry name" value="PERIPLASMIC BINDING COMPONENT OF ABC TRANSPORTER"/>
    <property type="match status" value="1"/>
</dbReference>
<proteinExistence type="inferred from homology"/>
<evidence type="ECO:0000313" key="6">
    <source>
        <dbReference type="EMBL" id="MDF2094397.1"/>
    </source>
</evidence>
<protein>
    <submittedName>
        <fullName evidence="6">ABC transporter substrate-binding protein</fullName>
    </submittedName>
</protein>
<dbReference type="RefSeq" id="WP_275818868.1">
    <property type="nucleotide sequence ID" value="NZ_JARHUD010000001.1"/>
</dbReference>
<dbReference type="Proteomes" id="UP001215503">
    <property type="component" value="Unassembled WGS sequence"/>
</dbReference>
<dbReference type="InterPro" id="IPR030678">
    <property type="entry name" value="Peptide/Ni-bd"/>
</dbReference>
<comment type="similarity">
    <text evidence="2">Belongs to the bacterial solute-binding protein 5 family.</text>
</comment>
<dbReference type="Gene3D" id="3.90.76.10">
    <property type="entry name" value="Dipeptide-binding Protein, Domain 1"/>
    <property type="match status" value="1"/>
</dbReference>
<dbReference type="Gene3D" id="3.10.105.10">
    <property type="entry name" value="Dipeptide-binding Protein, Domain 3"/>
    <property type="match status" value="1"/>
</dbReference>
<sequence length="528" mass="58601">MNEFDYQKHLLELGRVSRRQFIHRTAALGASAALIGTALSRPAWANEPVKGGTLKFGMGGGSTTDSMNPSTATDSVAISQVHTTYNHLVELNSNREAIPELALSWEPSSDAVTWAFKLRKDVEFHNGKTMDAHDVVYSIQRHMGPDAQTAASGVVAGIEEVRADGSDTVIITLKGGNADLPYLMADYHLAIVPDGFDDWANAVGTGPYMVEHYEAGVESKHVRNPNYWKEGRAHADAVEYTVINDATARSAALTSGQVSVINRISKRTVDLMKRNQALEILNSPAGQHYTLPMHTQEGPLTDPNLRLALKHAIDREALVNTLLSGYGRAGNDHPIPDFDQYFDSSMAQRAYDPDRAKHYLREAGVEDFTIQLHTSEAAFPEAVDTAQMYQEAARAAGINLELVRAPADGYWSDIWLNVPFCMSYWGGRATPDMMYSIAYTCGAAWNETHYCSDEFDQLVREARAELDQARRKELYARAQELVHMEGGNIIPMFADYVDGYRRDEVGGYEEDFVFEMVGHRGAERLWAL</sequence>
<dbReference type="PANTHER" id="PTHR30290:SF10">
    <property type="entry name" value="PERIPLASMIC OLIGOPEPTIDE-BINDING PROTEIN-RELATED"/>
    <property type="match status" value="1"/>
</dbReference>
<reference evidence="6 7" key="1">
    <citation type="submission" date="2023-03" db="EMBL/GenBank/DDBJ databases">
        <title>Fodinicurvata sp. CAU 1616 isolated from sea sendiment.</title>
        <authorList>
            <person name="Kim W."/>
        </authorList>
    </citation>
    <scope>NUCLEOTIDE SEQUENCE [LARGE SCALE GENOMIC DNA]</scope>
    <source>
        <strain evidence="6 7">CAU 1616</strain>
    </source>
</reference>
<evidence type="ECO:0000256" key="4">
    <source>
        <dbReference type="ARBA" id="ARBA00022729"/>
    </source>
</evidence>
<dbReference type="PIRSF" id="PIRSF002741">
    <property type="entry name" value="MppA"/>
    <property type="match status" value="1"/>
</dbReference>
<evidence type="ECO:0000313" key="7">
    <source>
        <dbReference type="Proteomes" id="UP001215503"/>
    </source>
</evidence>
<comment type="caution">
    <text evidence="6">The sequence shown here is derived from an EMBL/GenBank/DDBJ whole genome shotgun (WGS) entry which is preliminary data.</text>
</comment>
<evidence type="ECO:0000259" key="5">
    <source>
        <dbReference type="Pfam" id="PF00496"/>
    </source>
</evidence>